<evidence type="ECO:0000313" key="2">
    <source>
        <dbReference type="Proteomes" id="UP001595907"/>
    </source>
</evidence>
<keyword evidence="2" id="KW-1185">Reference proteome</keyword>
<dbReference type="RefSeq" id="WP_379708517.1">
    <property type="nucleotide sequence ID" value="NZ_JBHSCZ010000002.1"/>
</dbReference>
<dbReference type="InterPro" id="IPR010430">
    <property type="entry name" value="DUF1028"/>
</dbReference>
<dbReference type="InterPro" id="IPR011990">
    <property type="entry name" value="TPR-like_helical_dom_sf"/>
</dbReference>
<evidence type="ECO:0000313" key="1">
    <source>
        <dbReference type="EMBL" id="MFC4262758.1"/>
    </source>
</evidence>
<comment type="caution">
    <text evidence="1">The sequence shown here is derived from an EMBL/GenBank/DDBJ whole genome shotgun (WGS) entry which is preliminary data.</text>
</comment>
<dbReference type="InterPro" id="IPR029055">
    <property type="entry name" value="Ntn_hydrolases_N"/>
</dbReference>
<dbReference type="EMBL" id="JBHSCZ010000002">
    <property type="protein sequence ID" value="MFC4262758.1"/>
    <property type="molecule type" value="Genomic_DNA"/>
</dbReference>
<dbReference type="Gene3D" id="3.60.20.10">
    <property type="entry name" value="Glutamine Phosphoribosylpyrophosphate, subunit 1, domain 1"/>
    <property type="match status" value="1"/>
</dbReference>
<name>A0ABV8QSB4_9BACT</name>
<dbReference type="SUPFAM" id="SSF56235">
    <property type="entry name" value="N-terminal nucleophile aminohydrolases (Ntn hydrolases)"/>
    <property type="match status" value="1"/>
</dbReference>
<proteinExistence type="predicted"/>
<gene>
    <name evidence="1" type="ORF">ACFOWM_07715</name>
</gene>
<accession>A0ABV8QSB4</accession>
<dbReference type="Pfam" id="PF06267">
    <property type="entry name" value="DUF1028"/>
    <property type="match status" value="1"/>
</dbReference>
<sequence length="328" mass="36067">MKKCIQFMLVAMVCGSQVKAQFFKNDEAFAHTFSIVARDPQTGEMAVGVQSHWFSVGTAVPWGEAGVGVVATQSFVNKSYGPLGLQLMKNGVTATDALQQLLDKDAGKEVRQVAMIDAKGNVNAYTGKNCIDYANHIVGNNYSVQSNMMLNNTVCKAMAAAYEKNNDKPLAERVLAALQAAQQAGGDIRGKQSAAILVVAGQATAQPWNDKKIDLRVDDHITPLVELARLLKLYRAYEHMDAGDLASEKNDMPLAMKEYGTAMSMFPKNLEMQYWTAITLANNKKIKEAAAILQKIYKQDNNWRLLTQRLPKVGLLNTSADDYQLLIK</sequence>
<reference evidence="2" key="1">
    <citation type="journal article" date="2019" name="Int. J. Syst. Evol. Microbiol.">
        <title>The Global Catalogue of Microorganisms (GCM) 10K type strain sequencing project: providing services to taxonomists for standard genome sequencing and annotation.</title>
        <authorList>
            <consortium name="The Broad Institute Genomics Platform"/>
            <consortium name="The Broad Institute Genome Sequencing Center for Infectious Disease"/>
            <person name="Wu L."/>
            <person name="Ma J."/>
        </authorList>
    </citation>
    <scope>NUCLEOTIDE SEQUENCE [LARGE SCALE GENOMIC DNA]</scope>
    <source>
        <strain evidence="2">CECT 8289</strain>
    </source>
</reference>
<protein>
    <submittedName>
        <fullName evidence="1">DUF1028 domain-containing protein</fullName>
    </submittedName>
</protein>
<dbReference type="Proteomes" id="UP001595907">
    <property type="component" value="Unassembled WGS sequence"/>
</dbReference>
<dbReference type="SUPFAM" id="SSF48452">
    <property type="entry name" value="TPR-like"/>
    <property type="match status" value="1"/>
</dbReference>
<organism evidence="1 2">
    <name type="scientific">Ferruginibacter yonginensis</name>
    <dbReference type="NCBI Taxonomy" id="1310416"/>
    <lineage>
        <taxon>Bacteria</taxon>
        <taxon>Pseudomonadati</taxon>
        <taxon>Bacteroidota</taxon>
        <taxon>Chitinophagia</taxon>
        <taxon>Chitinophagales</taxon>
        <taxon>Chitinophagaceae</taxon>
        <taxon>Ferruginibacter</taxon>
    </lineage>
</organism>
<dbReference type="PANTHER" id="PTHR39328">
    <property type="entry name" value="BLL2871 PROTEIN"/>
    <property type="match status" value="1"/>
</dbReference>
<dbReference type="PANTHER" id="PTHR39328:SF1">
    <property type="entry name" value="BLL2871 PROTEIN"/>
    <property type="match status" value="1"/>
</dbReference>